<evidence type="ECO:0000313" key="2">
    <source>
        <dbReference type="Proteomes" id="UP000198850"/>
    </source>
</evidence>
<evidence type="ECO:0000313" key="1">
    <source>
        <dbReference type="EMBL" id="SEA17695.1"/>
    </source>
</evidence>
<dbReference type="EMBL" id="FNRA01000002">
    <property type="protein sequence ID" value="SEA17695.1"/>
    <property type="molecule type" value="Genomic_DNA"/>
</dbReference>
<proteinExistence type="predicted"/>
<dbReference type="RefSeq" id="WP_090555370.1">
    <property type="nucleotide sequence ID" value="NZ_FNRA01000002.1"/>
</dbReference>
<name>A0A1H3Z1S6_9SPHI</name>
<reference evidence="1 2" key="1">
    <citation type="submission" date="2016-10" db="EMBL/GenBank/DDBJ databases">
        <authorList>
            <person name="de Groot N.N."/>
        </authorList>
    </citation>
    <scope>NUCLEOTIDE SEQUENCE [LARGE SCALE GENOMIC DNA]</scope>
    <source>
        <strain evidence="1 2">DSM 19033</strain>
    </source>
</reference>
<gene>
    <name evidence="1" type="ORF">SAMN05443550_102207</name>
</gene>
<dbReference type="STRING" id="425514.SAMN05443550_102207"/>
<dbReference type="Proteomes" id="UP000198850">
    <property type="component" value="Unassembled WGS sequence"/>
</dbReference>
<accession>A0A1H3Z1S6</accession>
<dbReference type="AlphaFoldDB" id="A0A1H3Z1S6"/>
<protein>
    <submittedName>
        <fullName evidence="1">Uncharacterized protein</fullName>
    </submittedName>
</protein>
<keyword evidence="2" id="KW-1185">Reference proteome</keyword>
<organism evidence="1 2">
    <name type="scientific">Pedobacter hartonius</name>
    <dbReference type="NCBI Taxonomy" id="425514"/>
    <lineage>
        <taxon>Bacteria</taxon>
        <taxon>Pseudomonadati</taxon>
        <taxon>Bacteroidota</taxon>
        <taxon>Sphingobacteriia</taxon>
        <taxon>Sphingobacteriales</taxon>
        <taxon>Sphingobacteriaceae</taxon>
        <taxon>Pedobacter</taxon>
    </lineage>
</organism>
<sequence length="253" mass="29553">MFTSVFKEYKSLIEQADAYFETQEVQVDGQKEFLENSSYNGYGILQVELFQVKLRSLSIIIEYYIKSPISECMYFEGDYINIKQTLKDLEKKFTVTNSRTTHNNFVLKKADSMAGIDINEYYYNGFISSAYKSIAYLNTFSDNEKAFNALFIGDMDTILRNTEMVRQSFIVLNITNEYRECILSPRKAAVLWGLIDVLKERNWINILTQEQCISIFWIYVKGQGEAPKAHRESKNYLRTKADVKTILDNLLRH</sequence>